<dbReference type="SUPFAM" id="SSF53335">
    <property type="entry name" value="S-adenosyl-L-methionine-dependent methyltransferases"/>
    <property type="match status" value="1"/>
</dbReference>
<evidence type="ECO:0000313" key="1">
    <source>
        <dbReference type="EMBL" id="MCP1676844.1"/>
    </source>
</evidence>
<sequence>MPPNYLSNSGRPNQPWAEAAARFYLQAIQGSDYEARVGSALHTLVGATQDLLDIGAGGGQPGAALLAPNASWTAVEPTAALARHLARRPERPRVMRCTWQALPGSVTTEVYDVALAANTPLPLGDPVGFLRSLQPLVRDAIAWVVPAQAGPRRHCLAGFLPTDIHGESNEPAVAGVLRKLETARLGPSAVQQVAWTFSARFSSLAAAQLHLERQFNPARCRRRRHRIRARLARLPRATDGSITVSVPKQSACLVWRH</sequence>
<dbReference type="AlphaFoldDB" id="A0AAE3G8A5"/>
<proteinExistence type="predicted"/>
<keyword evidence="2" id="KW-1185">Reference proteome</keyword>
<accession>A0AAE3G8A5</accession>
<dbReference type="InterPro" id="IPR029063">
    <property type="entry name" value="SAM-dependent_MTases_sf"/>
</dbReference>
<protein>
    <submittedName>
        <fullName evidence="1">Uncharacterized protein</fullName>
    </submittedName>
</protein>
<reference evidence="1" key="1">
    <citation type="submission" date="2022-03" db="EMBL/GenBank/DDBJ databases">
        <title>Genomic Encyclopedia of Type Strains, Phase III (KMG-III): the genomes of soil and plant-associated and newly described type strains.</title>
        <authorList>
            <person name="Whitman W."/>
        </authorList>
    </citation>
    <scope>NUCLEOTIDE SEQUENCE</scope>
    <source>
        <strain evidence="1">ANL 6-2</strain>
    </source>
</reference>
<dbReference type="EMBL" id="JALJXV010000011">
    <property type="protein sequence ID" value="MCP1676844.1"/>
    <property type="molecule type" value="Genomic_DNA"/>
</dbReference>
<evidence type="ECO:0000313" key="2">
    <source>
        <dbReference type="Proteomes" id="UP001205843"/>
    </source>
</evidence>
<dbReference type="Gene3D" id="3.40.50.150">
    <property type="entry name" value="Vaccinia Virus protein VP39"/>
    <property type="match status" value="1"/>
</dbReference>
<organism evidence="1 2">
    <name type="scientific">Natronocella acetinitrilica</name>
    <dbReference type="NCBI Taxonomy" id="414046"/>
    <lineage>
        <taxon>Bacteria</taxon>
        <taxon>Pseudomonadati</taxon>
        <taxon>Pseudomonadota</taxon>
        <taxon>Gammaproteobacteria</taxon>
        <taxon>Chromatiales</taxon>
        <taxon>Ectothiorhodospiraceae</taxon>
        <taxon>Natronocella</taxon>
    </lineage>
</organism>
<gene>
    <name evidence="1" type="ORF">J2T57_004017</name>
</gene>
<name>A0AAE3G8A5_9GAMM</name>
<dbReference type="Proteomes" id="UP001205843">
    <property type="component" value="Unassembled WGS sequence"/>
</dbReference>
<comment type="caution">
    <text evidence="1">The sequence shown here is derived from an EMBL/GenBank/DDBJ whole genome shotgun (WGS) entry which is preliminary data.</text>
</comment>
<dbReference type="RefSeq" id="WP_253484063.1">
    <property type="nucleotide sequence ID" value="NZ_JALJXV010000011.1"/>
</dbReference>